<protein>
    <recommendedName>
        <fullName evidence="6">FAR1 domain-containing protein</fullName>
    </recommendedName>
</protein>
<dbReference type="VEuPathDB" id="FungiDB:RhiirFUN_013636"/>
<accession>A0A2N0RAI0</accession>
<evidence type="ECO:0000256" key="1">
    <source>
        <dbReference type="SAM" id="MobiDB-lite"/>
    </source>
</evidence>
<evidence type="ECO:0000313" key="2">
    <source>
        <dbReference type="EMBL" id="PKB94014.1"/>
    </source>
</evidence>
<evidence type="ECO:0000313" key="5">
    <source>
        <dbReference type="Proteomes" id="UP000232722"/>
    </source>
</evidence>
<dbReference type="EMBL" id="LLXJ01006813">
    <property type="protein sequence ID" value="PKB94014.1"/>
    <property type="molecule type" value="Genomic_DNA"/>
</dbReference>
<organism evidence="3 4">
    <name type="scientific">Rhizophagus irregularis</name>
    <dbReference type="NCBI Taxonomy" id="588596"/>
    <lineage>
        <taxon>Eukaryota</taxon>
        <taxon>Fungi</taxon>
        <taxon>Fungi incertae sedis</taxon>
        <taxon>Mucoromycota</taxon>
        <taxon>Glomeromycotina</taxon>
        <taxon>Glomeromycetes</taxon>
        <taxon>Glomerales</taxon>
        <taxon>Glomeraceae</taxon>
        <taxon>Rhizophagus</taxon>
    </lineage>
</organism>
<feature type="region of interest" description="Disordered" evidence="1">
    <location>
        <begin position="1"/>
        <end position="33"/>
    </location>
</feature>
<proteinExistence type="predicted"/>
<evidence type="ECO:0000313" key="3">
    <source>
        <dbReference type="EMBL" id="PKC60315.1"/>
    </source>
</evidence>
<dbReference type="VEuPathDB" id="FungiDB:RhiirA1_468198"/>
<gene>
    <name evidence="3" type="ORF">RhiirA1_468198</name>
    <name evidence="2" type="ORF">RhiirA5_439778</name>
</gene>
<comment type="caution">
    <text evidence="3">The sequence shown here is derived from an EMBL/GenBank/DDBJ whole genome shotgun (WGS) entry which is preliminary data.</text>
</comment>
<dbReference type="Proteomes" id="UP000232688">
    <property type="component" value="Unassembled WGS sequence"/>
</dbReference>
<reference evidence="2 5" key="2">
    <citation type="submission" date="2017-09" db="EMBL/GenBank/DDBJ databases">
        <title>Extensive intraspecific genome diversity in a model arbuscular mycorrhizal fungus.</title>
        <authorList>
            <person name="Chen E.C."/>
            <person name="Morin E."/>
            <person name="Beaudet D."/>
            <person name="Noel J."/>
            <person name="Ndikumana S."/>
            <person name="Charron P."/>
            <person name="St-Onge C."/>
            <person name="Giorgi J."/>
            <person name="Grigoriev I.V."/>
            <person name="Roux C."/>
            <person name="Martin F.M."/>
            <person name="Corradi N."/>
        </authorList>
    </citation>
    <scope>NUCLEOTIDE SEQUENCE [LARGE SCALE GENOMIC DNA]</scope>
    <source>
        <strain evidence="2 5">A5</strain>
    </source>
</reference>
<reference evidence="3 4" key="4">
    <citation type="submission" date="2017-10" db="EMBL/GenBank/DDBJ databases">
        <title>Genome analyses suggest a sexual origin of heterokaryosis in a supposedly ancient asexual fungus.</title>
        <authorList>
            <person name="Corradi N."/>
            <person name="Sedzielewska K."/>
            <person name="Noel J."/>
            <person name="Charron P."/>
            <person name="Farinelli L."/>
            <person name="Marton T."/>
            <person name="Kruger M."/>
            <person name="Pelin A."/>
            <person name="Brachmann A."/>
            <person name="Corradi N."/>
        </authorList>
    </citation>
    <scope>NUCLEOTIDE SEQUENCE [LARGE SCALE GENOMIC DNA]</scope>
    <source>
        <strain evidence="3 4">A1</strain>
    </source>
</reference>
<evidence type="ECO:0008006" key="6">
    <source>
        <dbReference type="Google" id="ProtNLM"/>
    </source>
</evidence>
<reference evidence="2 5" key="1">
    <citation type="submission" date="2016-04" db="EMBL/GenBank/DDBJ databases">
        <title>Genome analyses suggest a sexual origin of heterokaryosis in a supposedly ancient asexual fungus.</title>
        <authorList>
            <person name="Ropars J."/>
            <person name="Sedzielewska K."/>
            <person name="Noel J."/>
            <person name="Charron P."/>
            <person name="Farinelli L."/>
            <person name="Marton T."/>
            <person name="Kruger M."/>
            <person name="Pelin A."/>
            <person name="Brachmann A."/>
            <person name="Corradi N."/>
        </authorList>
    </citation>
    <scope>NUCLEOTIDE SEQUENCE [LARGE SCALE GENOMIC DNA]</scope>
    <source>
        <strain evidence="2 5">A5</strain>
    </source>
</reference>
<reference evidence="3 4" key="3">
    <citation type="submission" date="2017-10" db="EMBL/GenBank/DDBJ databases">
        <title>Extensive intraspecific genome diversity in a model arbuscular mycorrhizal fungus.</title>
        <authorList>
            <person name="Chen E.C.H."/>
            <person name="Morin E."/>
            <person name="Baudet D."/>
            <person name="Noel J."/>
            <person name="Ndikumana S."/>
            <person name="Charron P."/>
            <person name="St-Onge C."/>
            <person name="Giorgi J."/>
            <person name="Grigoriev I.V."/>
            <person name="Roux C."/>
            <person name="Martin F.M."/>
            <person name="Corradi N."/>
        </authorList>
    </citation>
    <scope>NUCLEOTIDE SEQUENCE [LARGE SCALE GENOMIC DNA]</scope>
    <source>
        <strain evidence="3 4">A1</strain>
    </source>
</reference>
<name>A0A2N0RAI0_9GLOM</name>
<feature type="compositionally biased region" description="Polar residues" evidence="1">
    <location>
        <begin position="8"/>
        <end position="21"/>
    </location>
</feature>
<sequence length="90" mass="10387">MRHISYECSRSGNHNSQVSSDLTKRRNATSQRTQCPWKLNVACPKTNNVVKINSFVDNHNHIFTSNIQEMAPRFRKLTPEMLSDIKNISI</sequence>
<dbReference type="EMBL" id="LLXH01001164">
    <property type="protein sequence ID" value="PKC60315.1"/>
    <property type="molecule type" value="Genomic_DNA"/>
</dbReference>
<evidence type="ECO:0000313" key="4">
    <source>
        <dbReference type="Proteomes" id="UP000232688"/>
    </source>
</evidence>
<dbReference type="Proteomes" id="UP000232722">
    <property type="component" value="Unassembled WGS sequence"/>
</dbReference>
<dbReference type="AlphaFoldDB" id="A0A2N0RAI0"/>